<sequence>MDSRWGPLAILQPDQGLVPLAPTRTLDKGLEAWDHLIVGVQRAPGASASSLSVSVDHHKHPLTSTLCHPGA</sequence>
<name>A0AAV3YGD9_9GAST</name>
<evidence type="ECO:0000313" key="1">
    <source>
        <dbReference type="EMBL" id="GFN81587.1"/>
    </source>
</evidence>
<evidence type="ECO:0000313" key="2">
    <source>
        <dbReference type="Proteomes" id="UP000735302"/>
    </source>
</evidence>
<proteinExistence type="predicted"/>
<dbReference type="AlphaFoldDB" id="A0AAV3YGD9"/>
<keyword evidence="2" id="KW-1185">Reference proteome</keyword>
<gene>
    <name evidence="1" type="ORF">PoB_000809300</name>
</gene>
<comment type="caution">
    <text evidence="1">The sequence shown here is derived from an EMBL/GenBank/DDBJ whole genome shotgun (WGS) entry which is preliminary data.</text>
</comment>
<dbReference type="EMBL" id="BLXT01000945">
    <property type="protein sequence ID" value="GFN81587.1"/>
    <property type="molecule type" value="Genomic_DNA"/>
</dbReference>
<protein>
    <submittedName>
        <fullName evidence="1">Uncharacterized protein</fullName>
    </submittedName>
</protein>
<organism evidence="1 2">
    <name type="scientific">Plakobranchus ocellatus</name>
    <dbReference type="NCBI Taxonomy" id="259542"/>
    <lineage>
        <taxon>Eukaryota</taxon>
        <taxon>Metazoa</taxon>
        <taxon>Spiralia</taxon>
        <taxon>Lophotrochozoa</taxon>
        <taxon>Mollusca</taxon>
        <taxon>Gastropoda</taxon>
        <taxon>Heterobranchia</taxon>
        <taxon>Euthyneura</taxon>
        <taxon>Panpulmonata</taxon>
        <taxon>Sacoglossa</taxon>
        <taxon>Placobranchoidea</taxon>
        <taxon>Plakobranchidae</taxon>
        <taxon>Plakobranchus</taxon>
    </lineage>
</organism>
<dbReference type="Proteomes" id="UP000735302">
    <property type="component" value="Unassembled WGS sequence"/>
</dbReference>
<accession>A0AAV3YGD9</accession>
<reference evidence="1 2" key="1">
    <citation type="journal article" date="2021" name="Elife">
        <title>Chloroplast acquisition without the gene transfer in kleptoplastic sea slugs, Plakobranchus ocellatus.</title>
        <authorList>
            <person name="Maeda T."/>
            <person name="Takahashi S."/>
            <person name="Yoshida T."/>
            <person name="Shimamura S."/>
            <person name="Takaki Y."/>
            <person name="Nagai Y."/>
            <person name="Toyoda A."/>
            <person name="Suzuki Y."/>
            <person name="Arimoto A."/>
            <person name="Ishii H."/>
            <person name="Satoh N."/>
            <person name="Nishiyama T."/>
            <person name="Hasebe M."/>
            <person name="Maruyama T."/>
            <person name="Minagawa J."/>
            <person name="Obokata J."/>
            <person name="Shigenobu S."/>
        </authorList>
    </citation>
    <scope>NUCLEOTIDE SEQUENCE [LARGE SCALE GENOMIC DNA]</scope>
</reference>